<dbReference type="EMBL" id="PCRK01000025">
    <property type="protein sequence ID" value="PIP19720.1"/>
    <property type="molecule type" value="Genomic_DNA"/>
</dbReference>
<evidence type="ECO:0000313" key="9">
    <source>
        <dbReference type="EMBL" id="PIP19720.1"/>
    </source>
</evidence>
<evidence type="ECO:0000259" key="7">
    <source>
        <dbReference type="PROSITE" id="PS51201"/>
    </source>
</evidence>
<dbReference type="InterPro" id="IPR006036">
    <property type="entry name" value="K_uptake_TrkA"/>
</dbReference>
<sequence length="220" mass="24010">MYIIIVGAGKIGYFLAKRLIRNKHTVSIVDKNKLICEEAAKGMDALVINGDGCDPRILEEAGIARADIVAAVTGDDEDNLIVCQLAKERFNIQRTVGRVNNPDNEHTFSELGIDVPVDSTKIIAKIIEEEVSFSDFVNLMSFKRGKLAIVRVDLPKDSPVINKKIKDIVLPKDSVLVSILRGEEVIVPKGDTILKSGDDVVALTLVGNEPQLLNLLVGKL</sequence>
<feature type="domain" description="RCK N-terminal" evidence="7">
    <location>
        <begin position="1"/>
        <end position="117"/>
    </location>
</feature>
<organism evidence="9 10">
    <name type="scientific">Candidatus Sherwoodlollariibacterium unditelluris</name>
    <dbReference type="NCBI Taxonomy" id="1974757"/>
    <lineage>
        <taxon>Bacteria</taxon>
        <taxon>Pseudomonadati</taxon>
        <taxon>Candidatus Omnitrophota</taxon>
        <taxon>Candidatus Sherwoodlollariibacterium</taxon>
    </lineage>
</organism>
<evidence type="ECO:0000256" key="1">
    <source>
        <dbReference type="ARBA" id="ARBA00017378"/>
    </source>
</evidence>
<keyword evidence="3" id="KW-0633">Potassium transport</keyword>
<dbReference type="PANTHER" id="PTHR43833:SF5">
    <property type="entry name" value="TRK SYSTEM POTASSIUM UPTAKE PROTEIN TRKA"/>
    <property type="match status" value="1"/>
</dbReference>
<evidence type="ECO:0000259" key="8">
    <source>
        <dbReference type="PROSITE" id="PS51202"/>
    </source>
</evidence>
<gene>
    <name evidence="9" type="ORF">COX41_01285</name>
</gene>
<dbReference type="InterPro" id="IPR036721">
    <property type="entry name" value="RCK_C_sf"/>
</dbReference>
<dbReference type="Gene3D" id="3.30.70.1450">
    <property type="entry name" value="Regulator of K+ conductance, C-terminal domain"/>
    <property type="match status" value="1"/>
</dbReference>
<dbReference type="Gene3D" id="3.40.50.720">
    <property type="entry name" value="NAD(P)-binding Rossmann-like Domain"/>
    <property type="match status" value="1"/>
</dbReference>
<dbReference type="SUPFAM" id="SSF116726">
    <property type="entry name" value="TrkA C-terminal domain-like"/>
    <property type="match status" value="1"/>
</dbReference>
<dbReference type="Pfam" id="PF02080">
    <property type="entry name" value="TrkA_C"/>
    <property type="match status" value="1"/>
</dbReference>
<feature type="domain" description="RCK C-terminal" evidence="8">
    <location>
        <begin position="137"/>
        <end position="218"/>
    </location>
</feature>
<name>A0A2G9YKF3_9BACT</name>
<dbReference type="InterPro" id="IPR050721">
    <property type="entry name" value="Trk_Ktr_HKT_K-transport"/>
</dbReference>
<dbReference type="PROSITE" id="PS51201">
    <property type="entry name" value="RCK_N"/>
    <property type="match status" value="1"/>
</dbReference>
<dbReference type="SUPFAM" id="SSF51735">
    <property type="entry name" value="NAD(P)-binding Rossmann-fold domains"/>
    <property type="match status" value="1"/>
</dbReference>
<keyword evidence="4" id="KW-0630">Potassium</keyword>
<dbReference type="PANTHER" id="PTHR43833">
    <property type="entry name" value="POTASSIUM CHANNEL PROTEIN 2-RELATED-RELATED"/>
    <property type="match status" value="1"/>
</dbReference>
<dbReference type="Pfam" id="PF02254">
    <property type="entry name" value="TrkA_N"/>
    <property type="match status" value="1"/>
</dbReference>
<evidence type="ECO:0000256" key="2">
    <source>
        <dbReference type="ARBA" id="ARBA00022448"/>
    </source>
</evidence>
<evidence type="ECO:0000313" key="10">
    <source>
        <dbReference type="Proteomes" id="UP000231292"/>
    </source>
</evidence>
<protein>
    <recommendedName>
        <fullName evidence="1">Trk system potassium uptake protein TrkA</fullName>
    </recommendedName>
</protein>
<accession>A0A2G9YKF3</accession>
<dbReference type="Proteomes" id="UP000231292">
    <property type="component" value="Unassembled WGS sequence"/>
</dbReference>
<dbReference type="PROSITE" id="PS51202">
    <property type="entry name" value="RCK_C"/>
    <property type="match status" value="1"/>
</dbReference>
<dbReference type="PRINTS" id="PR00335">
    <property type="entry name" value="KUPTAKETRKA"/>
</dbReference>
<reference evidence="9 10" key="1">
    <citation type="submission" date="2017-09" db="EMBL/GenBank/DDBJ databases">
        <title>Depth-based differentiation of microbial function through sediment-hosted aquifers and enrichment of novel symbionts in the deep terrestrial subsurface.</title>
        <authorList>
            <person name="Probst A.J."/>
            <person name="Ladd B."/>
            <person name="Jarett J.K."/>
            <person name="Geller-Mcgrath D.E."/>
            <person name="Sieber C.M."/>
            <person name="Emerson J.B."/>
            <person name="Anantharaman K."/>
            <person name="Thomas B.C."/>
            <person name="Malmstrom R."/>
            <person name="Stieglmeier M."/>
            <person name="Klingl A."/>
            <person name="Woyke T."/>
            <person name="Ryan C.M."/>
            <person name="Banfield J.F."/>
        </authorList>
    </citation>
    <scope>NUCLEOTIDE SEQUENCE [LARGE SCALE GENOMIC DNA]</scope>
    <source>
        <strain evidence="9">CG23_combo_of_CG06-09_8_20_14_all_41_10</strain>
    </source>
</reference>
<dbReference type="InterPro" id="IPR003148">
    <property type="entry name" value="RCK_N"/>
</dbReference>
<evidence type="ECO:0000256" key="6">
    <source>
        <dbReference type="ARBA" id="ARBA00023065"/>
    </source>
</evidence>
<dbReference type="InterPro" id="IPR036291">
    <property type="entry name" value="NAD(P)-bd_dom_sf"/>
</dbReference>
<dbReference type="InterPro" id="IPR006037">
    <property type="entry name" value="RCK_C"/>
</dbReference>
<evidence type="ECO:0000256" key="5">
    <source>
        <dbReference type="ARBA" id="ARBA00023027"/>
    </source>
</evidence>
<dbReference type="GO" id="GO:0005886">
    <property type="term" value="C:plasma membrane"/>
    <property type="evidence" value="ECO:0007669"/>
    <property type="project" value="InterPro"/>
</dbReference>
<proteinExistence type="predicted"/>
<keyword evidence="2" id="KW-0813">Transport</keyword>
<keyword evidence="5" id="KW-0520">NAD</keyword>
<evidence type="ECO:0000256" key="3">
    <source>
        <dbReference type="ARBA" id="ARBA00022538"/>
    </source>
</evidence>
<dbReference type="AlphaFoldDB" id="A0A2G9YKF3"/>
<dbReference type="GO" id="GO:0015079">
    <property type="term" value="F:potassium ion transmembrane transporter activity"/>
    <property type="evidence" value="ECO:0007669"/>
    <property type="project" value="InterPro"/>
</dbReference>
<evidence type="ECO:0000256" key="4">
    <source>
        <dbReference type="ARBA" id="ARBA00022958"/>
    </source>
</evidence>
<keyword evidence="6" id="KW-0406">Ion transport</keyword>
<comment type="caution">
    <text evidence="9">The sequence shown here is derived from an EMBL/GenBank/DDBJ whole genome shotgun (WGS) entry which is preliminary data.</text>
</comment>